<dbReference type="RefSeq" id="WP_115073115.1">
    <property type="nucleotide sequence ID" value="NZ_UGHE01000002.1"/>
</dbReference>
<evidence type="ECO:0000313" key="4">
    <source>
        <dbReference type="Proteomes" id="UP000254496"/>
    </source>
</evidence>
<dbReference type="EMBL" id="UGHJ01000001">
    <property type="protein sequence ID" value="STO68904.1"/>
    <property type="molecule type" value="Genomic_DNA"/>
</dbReference>
<proteinExistence type="predicted"/>
<evidence type="ECO:0000259" key="2">
    <source>
        <dbReference type="Pfam" id="PF18715"/>
    </source>
</evidence>
<dbReference type="InterPro" id="IPR006531">
    <property type="entry name" value="Gp5/Vgr_OB"/>
</dbReference>
<dbReference type="InterPro" id="IPR040629">
    <property type="entry name" value="Phage_spike"/>
</dbReference>
<dbReference type="Pfam" id="PF18715">
    <property type="entry name" value="Phage_spike"/>
    <property type="match status" value="1"/>
</dbReference>
<accession>A0AB38HC08</accession>
<dbReference type="Pfam" id="PF18946">
    <property type="entry name" value="Apex"/>
    <property type="match status" value="1"/>
</dbReference>
<dbReference type="InterPro" id="IPR037026">
    <property type="entry name" value="Vgr_OB-fold_dom_sf"/>
</dbReference>
<evidence type="ECO:0000259" key="1">
    <source>
        <dbReference type="Pfam" id="PF04717"/>
    </source>
</evidence>
<reference evidence="3 4" key="1">
    <citation type="submission" date="2018-06" db="EMBL/GenBank/DDBJ databases">
        <authorList>
            <consortium name="Pathogen Informatics"/>
            <person name="Doyle S."/>
        </authorList>
    </citation>
    <scope>NUCLEOTIDE SEQUENCE [LARGE SCALE GENOMIC DNA]</scope>
    <source>
        <strain evidence="3 4">NCTC8540</strain>
    </source>
</reference>
<dbReference type="Pfam" id="PF04717">
    <property type="entry name" value="Phage_base_V"/>
    <property type="match status" value="1"/>
</dbReference>
<sequence length="192" mass="20664">MQAEFNRKLENIVRYGVVAEVDHEKRRAKVKTGNILTDWLPWCALRAGTTKIWSPVTKGEQVILISPAGEINSGFILSALYTFEFDTPSYSPDEHVIQFADNATIQYNQATGELKVRGIKTALIEASTSVTLKTPLVHCTQDVNVDGNVNIKGSVSAQGDIQAQGDITAGTVSLKNHTHQGDSGGITGAPNG</sequence>
<name>A0AB38HC08_9PAST</name>
<feature type="domain" description="Phage spike trimer" evidence="2">
    <location>
        <begin position="118"/>
        <end position="166"/>
    </location>
</feature>
<dbReference type="AlphaFoldDB" id="A0AB38HC08"/>
<dbReference type="Proteomes" id="UP000254496">
    <property type="component" value="Unassembled WGS sequence"/>
</dbReference>
<dbReference type="Gene3D" id="6.20.150.10">
    <property type="match status" value="1"/>
</dbReference>
<organism evidence="3 4">
    <name type="scientific">Canicola haemoglobinophilus</name>
    <dbReference type="NCBI Taxonomy" id="733"/>
    <lineage>
        <taxon>Bacteria</taxon>
        <taxon>Pseudomonadati</taxon>
        <taxon>Pseudomonadota</taxon>
        <taxon>Gammaproteobacteria</taxon>
        <taxon>Pasteurellales</taxon>
        <taxon>Pasteurellaceae</taxon>
        <taxon>Canicola</taxon>
    </lineage>
</organism>
<evidence type="ECO:0000313" key="3">
    <source>
        <dbReference type="EMBL" id="STO68904.1"/>
    </source>
</evidence>
<protein>
    <submittedName>
        <fullName evidence="3">Phage baseplate assembly protein V</fullName>
    </submittedName>
</protein>
<gene>
    <name evidence="3" type="ORF">NCTC8540_01422</name>
</gene>
<dbReference type="InterPro" id="IPR044033">
    <property type="entry name" value="GpV-like_apex"/>
</dbReference>
<comment type="caution">
    <text evidence="3">The sequence shown here is derived from an EMBL/GenBank/DDBJ whole genome shotgun (WGS) entry which is preliminary data.</text>
</comment>
<feature type="domain" description="Gp5/Type VI secretion system Vgr protein OB-fold" evidence="1">
    <location>
        <begin position="15"/>
        <end position="81"/>
    </location>
</feature>
<dbReference type="NCBIfam" id="TIGR01644">
    <property type="entry name" value="phage_P2_V"/>
    <property type="match status" value="1"/>
</dbReference>
<dbReference type="InterPro" id="IPR013046">
    <property type="entry name" value="GpV/Gp45"/>
</dbReference>
<dbReference type="Gene3D" id="2.40.50.230">
    <property type="entry name" value="Gp5 N-terminal domain"/>
    <property type="match status" value="1"/>
</dbReference>